<evidence type="ECO:0000313" key="3">
    <source>
        <dbReference type="Proteomes" id="UP000714275"/>
    </source>
</evidence>
<organism evidence="2 3">
    <name type="scientific">Suillus placidus</name>
    <dbReference type="NCBI Taxonomy" id="48579"/>
    <lineage>
        <taxon>Eukaryota</taxon>
        <taxon>Fungi</taxon>
        <taxon>Dikarya</taxon>
        <taxon>Basidiomycota</taxon>
        <taxon>Agaricomycotina</taxon>
        <taxon>Agaricomycetes</taxon>
        <taxon>Agaricomycetidae</taxon>
        <taxon>Boletales</taxon>
        <taxon>Suillineae</taxon>
        <taxon>Suillaceae</taxon>
        <taxon>Suillus</taxon>
    </lineage>
</organism>
<dbReference type="EMBL" id="JABBWD010000081">
    <property type="protein sequence ID" value="KAG1768105.1"/>
    <property type="molecule type" value="Genomic_DNA"/>
</dbReference>
<proteinExistence type="predicted"/>
<sequence length="566" mass="64507">MLGCCPSNSSSHNFASLSQISCKCSCNEKPGKNLVICIDGTSNTRDDTTHVFELYDNIVKDDDEKQMAYYASGVGTYVTSEGFVLVEQVSKNLDLAIAHSIRRNILEAYEWLSDRYHDGDKIFLFGFSRGAYQVRALAGMIHEMGLITPGNERQIPSAFQYYCAINSGKSKDINGAKEFKMQFSRSMVIHFIGVWDTVSSVGVKKTKNFPSTDTCDHVCYFRQALALDECRVKFLPEYVYGGMSNRSDWRKCQVSALPPTDEGRIKEVWFAGSHSDVGGACWKKKSYPHDFRNIPLLWMREEACEAGLLLNPREVVFRYKDEPFLEPGVTDSSNLAWWLFEMLPIAHLCFHSNTLKALLHLGRGRIIMPGQKIHESVLFRSNYRPKAHFWMNVQQWPEAVQWYTASTEERLSQLNLALESLPFKGSTAEALVCCVFDRQMLDSVVFMYSFELGVKVVEANARETLETIEAILNIDNKRIAGAERAKDSGEGWSPVDFEKVGDADKAKEEHDIRLVRLCAFITYCERVESKYMIIKCILDDLFQFCFFWISTCVLWRVLLYAGLNTI</sequence>
<comment type="caution">
    <text evidence="2">The sequence shown here is derived from an EMBL/GenBank/DDBJ whole genome shotgun (WGS) entry which is preliminary data.</text>
</comment>
<accession>A0A9P6ZKY2</accession>
<dbReference type="AlphaFoldDB" id="A0A9P6ZKY2"/>
<dbReference type="InterPro" id="IPR018712">
    <property type="entry name" value="Tle1-like_cat"/>
</dbReference>
<keyword evidence="3" id="KW-1185">Reference proteome</keyword>
<dbReference type="Pfam" id="PF09994">
    <property type="entry name" value="T6SS_Tle1-like_cat"/>
    <property type="match status" value="1"/>
</dbReference>
<dbReference type="Proteomes" id="UP000714275">
    <property type="component" value="Unassembled WGS sequence"/>
</dbReference>
<dbReference type="InterPro" id="IPR029058">
    <property type="entry name" value="AB_hydrolase_fold"/>
</dbReference>
<protein>
    <recommendedName>
        <fullName evidence="1">T6SS Phospholipase effector Tle1-like catalytic domain-containing protein</fullName>
    </recommendedName>
</protein>
<reference evidence="2" key="1">
    <citation type="journal article" date="2020" name="New Phytol.">
        <title>Comparative genomics reveals dynamic genome evolution in host specialist ectomycorrhizal fungi.</title>
        <authorList>
            <person name="Lofgren L.A."/>
            <person name="Nguyen N.H."/>
            <person name="Vilgalys R."/>
            <person name="Ruytinx J."/>
            <person name="Liao H.L."/>
            <person name="Branco S."/>
            <person name="Kuo A."/>
            <person name="LaButti K."/>
            <person name="Lipzen A."/>
            <person name="Andreopoulos W."/>
            <person name="Pangilinan J."/>
            <person name="Riley R."/>
            <person name="Hundley H."/>
            <person name="Na H."/>
            <person name="Barry K."/>
            <person name="Grigoriev I.V."/>
            <person name="Stajich J.E."/>
            <person name="Kennedy P.G."/>
        </authorList>
    </citation>
    <scope>NUCLEOTIDE SEQUENCE</scope>
    <source>
        <strain evidence="2">DOB743</strain>
    </source>
</reference>
<gene>
    <name evidence="2" type="ORF">EV702DRAFT_740894</name>
</gene>
<dbReference type="PANTHER" id="PTHR33840:SF1">
    <property type="entry name" value="TLE1 PHOSPHOLIPASE DOMAIN-CONTAINING PROTEIN"/>
    <property type="match status" value="1"/>
</dbReference>
<dbReference type="SUPFAM" id="SSF53474">
    <property type="entry name" value="alpha/beta-Hydrolases"/>
    <property type="match status" value="1"/>
</dbReference>
<name>A0A9P6ZKY2_9AGAM</name>
<feature type="domain" description="T6SS Phospholipase effector Tle1-like catalytic" evidence="1">
    <location>
        <begin position="32"/>
        <end position="301"/>
    </location>
</feature>
<evidence type="ECO:0000259" key="1">
    <source>
        <dbReference type="Pfam" id="PF09994"/>
    </source>
</evidence>
<dbReference type="PANTHER" id="PTHR33840">
    <property type="match status" value="1"/>
</dbReference>
<dbReference type="OrthoDB" id="538223at2759"/>
<evidence type="ECO:0000313" key="2">
    <source>
        <dbReference type="EMBL" id="KAG1768105.1"/>
    </source>
</evidence>